<sequence length="401" mass="45281">MAVEKSNEPETRMERRKGHTMGFHSIYSSSILGYPTYRPILPYCMHRFSSLSPYQRQLLEKTQSYIRMFCAGLLSFIFVLLLSLSSLHWVKFMVLKDKKMLFAGLWTVCHHDLCWSHVPKAPYYLQFSRAFFLISALLTLTIIIWLSISLIKGPGDKTYIDLGISIFSFISGTCLLLCLILFLMQVKLYSRNVLKPHFLLVYRLNWWSSIFYMIAGFLSGLNYISSRVTPPDQNLLVIPISRTRIGSVATVQLGLTETNVGASTQMSQVLERQSGSALESKVHRMGTQTEVGTQTEPVTETKTVAQKVLGTQTKSEVQAESRTQTEPEIGNESVIRDALTEFITEIESIDAVEPRPEVEIIGSVTGDMLSSSLEGNGNRMTQVKDCEDRESAEKNEDKTKN</sequence>
<keyword evidence="7" id="KW-1185">Reference proteome</keyword>
<feature type="compositionally biased region" description="Polar residues" evidence="5">
    <location>
        <begin position="368"/>
        <end position="381"/>
    </location>
</feature>
<dbReference type="Proteomes" id="UP000248482">
    <property type="component" value="Unplaced"/>
</dbReference>
<dbReference type="PANTHER" id="PTHR10671:SF42">
    <property type="entry name" value="TRANSMEMBRANE PROTEIN 202"/>
    <property type="match status" value="1"/>
</dbReference>
<dbReference type="InterPro" id="IPR050579">
    <property type="entry name" value="PMP-22/EMP/MP20-like"/>
</dbReference>
<evidence type="ECO:0000256" key="4">
    <source>
        <dbReference type="ARBA" id="ARBA00023136"/>
    </source>
</evidence>
<proteinExistence type="predicted"/>
<evidence type="ECO:0000313" key="7">
    <source>
        <dbReference type="Proteomes" id="UP000248482"/>
    </source>
</evidence>
<feature type="transmembrane region" description="Helical" evidence="6">
    <location>
        <begin position="65"/>
        <end position="90"/>
    </location>
</feature>
<evidence type="ECO:0000256" key="6">
    <source>
        <dbReference type="SAM" id="Phobius"/>
    </source>
</evidence>
<dbReference type="KEGG" id="elk:111153145"/>
<keyword evidence="3 6" id="KW-1133">Transmembrane helix</keyword>
<evidence type="ECO:0000256" key="1">
    <source>
        <dbReference type="ARBA" id="ARBA00004141"/>
    </source>
</evidence>
<feature type="compositionally biased region" description="Basic and acidic residues" evidence="5">
    <location>
        <begin position="382"/>
        <end position="401"/>
    </location>
</feature>
<keyword evidence="4 6" id="KW-0472">Membrane</keyword>
<gene>
    <name evidence="8" type="primary">LOC111153145</name>
</gene>
<dbReference type="GO" id="GO:0005886">
    <property type="term" value="C:plasma membrane"/>
    <property type="evidence" value="ECO:0007669"/>
    <property type="project" value="TreeGrafter"/>
</dbReference>
<accession>A0A2Y9KE13</accession>
<dbReference type="STRING" id="391180.A0A2Y9KE13"/>
<feature type="transmembrane region" description="Helical" evidence="6">
    <location>
        <begin position="163"/>
        <end position="183"/>
    </location>
</feature>
<comment type="subcellular location">
    <subcellularLocation>
        <location evidence="1">Membrane</location>
        <topology evidence="1">Multi-pass membrane protein</topology>
    </subcellularLocation>
</comment>
<evidence type="ECO:0000313" key="8">
    <source>
        <dbReference type="RefSeq" id="XP_022367650.1"/>
    </source>
</evidence>
<keyword evidence="2 6" id="KW-0812">Transmembrane</keyword>
<name>A0A2Y9KE13_ENHLU</name>
<feature type="region of interest" description="Disordered" evidence="5">
    <location>
        <begin position="368"/>
        <end position="401"/>
    </location>
</feature>
<organism evidence="7 8">
    <name type="scientific">Enhydra lutris kenyoni</name>
    <name type="common">northern sea otter</name>
    <dbReference type="NCBI Taxonomy" id="391180"/>
    <lineage>
        <taxon>Eukaryota</taxon>
        <taxon>Metazoa</taxon>
        <taxon>Chordata</taxon>
        <taxon>Craniata</taxon>
        <taxon>Vertebrata</taxon>
        <taxon>Euteleostomi</taxon>
        <taxon>Mammalia</taxon>
        <taxon>Eutheria</taxon>
        <taxon>Laurasiatheria</taxon>
        <taxon>Carnivora</taxon>
        <taxon>Caniformia</taxon>
        <taxon>Musteloidea</taxon>
        <taxon>Mustelidae</taxon>
        <taxon>Lutrinae</taxon>
        <taxon>Enhydra</taxon>
    </lineage>
</organism>
<protein>
    <submittedName>
        <fullName evidence="8">Transmembrane protein 202-like</fullName>
    </submittedName>
</protein>
<evidence type="ECO:0000256" key="3">
    <source>
        <dbReference type="ARBA" id="ARBA00022989"/>
    </source>
</evidence>
<dbReference type="AlphaFoldDB" id="A0A2Y9KE13"/>
<evidence type="ECO:0000256" key="5">
    <source>
        <dbReference type="SAM" id="MobiDB-lite"/>
    </source>
</evidence>
<dbReference type="Gene3D" id="1.20.140.150">
    <property type="match status" value="1"/>
</dbReference>
<reference evidence="8" key="1">
    <citation type="submission" date="2025-08" db="UniProtKB">
        <authorList>
            <consortium name="RefSeq"/>
        </authorList>
    </citation>
    <scope>IDENTIFICATION</scope>
    <source>
        <tissue evidence="8">Blood</tissue>
    </source>
</reference>
<feature type="transmembrane region" description="Helical" evidence="6">
    <location>
        <begin position="130"/>
        <end position="151"/>
    </location>
</feature>
<dbReference type="PANTHER" id="PTHR10671">
    <property type="entry name" value="EPITHELIAL MEMBRANE PROTEIN-RELATED"/>
    <property type="match status" value="1"/>
</dbReference>
<dbReference type="GeneID" id="111153145"/>
<feature type="transmembrane region" description="Helical" evidence="6">
    <location>
        <begin position="204"/>
        <end position="224"/>
    </location>
</feature>
<dbReference type="OrthoDB" id="9446743at2759"/>
<evidence type="ECO:0000256" key="2">
    <source>
        <dbReference type="ARBA" id="ARBA00022692"/>
    </source>
</evidence>
<dbReference type="RefSeq" id="XP_022367650.1">
    <property type="nucleotide sequence ID" value="XM_022511942.1"/>
</dbReference>